<proteinExistence type="predicted"/>
<name>A0A841FUU3_9ACTN</name>
<keyword evidence="1" id="KW-1133">Transmembrane helix</keyword>
<keyword evidence="3" id="KW-1185">Reference proteome</keyword>
<evidence type="ECO:0000313" key="3">
    <source>
        <dbReference type="Proteomes" id="UP000548476"/>
    </source>
</evidence>
<feature type="transmembrane region" description="Helical" evidence="1">
    <location>
        <begin position="199"/>
        <end position="217"/>
    </location>
</feature>
<dbReference type="EMBL" id="JACHGT010000011">
    <property type="protein sequence ID" value="MBB6037117.1"/>
    <property type="molecule type" value="Genomic_DNA"/>
</dbReference>
<sequence length="275" mass="28157">MSTLTATRPAAPAAERNTSGLTRTIASEWQKLRSVRSTYMYLSAVVLSVAVGGFVAYLMTADYDSSTPDVQAVFGSADPGQLALPVTQFCLAALAALVMTSEYATGMIRTSLTAVPARGRMFAAKAVVAAAVAAVAGLAMSFGSYFLGAAITGDRPAPIRAWESLGDAMPSLLANSASVVAMALLGLGLGAILRATAGALVAVTAILFVLPIVAQFLPAELGMKVFASLPIQLPGQLAGIDPNAVYDPWGAGAVLAAYGVVALTAGWFLLKRRDA</sequence>
<comment type="caution">
    <text evidence="2">The sequence shown here is derived from an EMBL/GenBank/DDBJ whole genome shotgun (WGS) entry which is preliminary data.</text>
</comment>
<organism evidence="2 3">
    <name type="scientific">Phytomonospora endophytica</name>
    <dbReference type="NCBI Taxonomy" id="714109"/>
    <lineage>
        <taxon>Bacteria</taxon>
        <taxon>Bacillati</taxon>
        <taxon>Actinomycetota</taxon>
        <taxon>Actinomycetes</taxon>
        <taxon>Micromonosporales</taxon>
        <taxon>Micromonosporaceae</taxon>
        <taxon>Phytomonospora</taxon>
    </lineage>
</organism>
<gene>
    <name evidence="2" type="ORF">HNR73_004990</name>
</gene>
<protein>
    <submittedName>
        <fullName evidence="2">ABC-type transport system involved in multi-copper enzyme maturation permease subunit</fullName>
    </submittedName>
</protein>
<keyword evidence="1" id="KW-0812">Transmembrane</keyword>
<dbReference type="AlphaFoldDB" id="A0A841FUU3"/>
<dbReference type="RefSeq" id="WP_239122403.1">
    <property type="nucleotide sequence ID" value="NZ_BONT01000106.1"/>
</dbReference>
<feature type="transmembrane region" description="Helical" evidence="1">
    <location>
        <begin position="126"/>
        <end position="152"/>
    </location>
</feature>
<evidence type="ECO:0000256" key="1">
    <source>
        <dbReference type="SAM" id="Phobius"/>
    </source>
</evidence>
<accession>A0A841FUU3</accession>
<feature type="transmembrane region" description="Helical" evidence="1">
    <location>
        <begin position="39"/>
        <end position="59"/>
    </location>
</feature>
<feature type="transmembrane region" description="Helical" evidence="1">
    <location>
        <begin position="82"/>
        <end position="105"/>
    </location>
</feature>
<keyword evidence="1" id="KW-0472">Membrane</keyword>
<feature type="transmembrane region" description="Helical" evidence="1">
    <location>
        <begin position="172"/>
        <end position="192"/>
    </location>
</feature>
<evidence type="ECO:0000313" key="2">
    <source>
        <dbReference type="EMBL" id="MBB6037117.1"/>
    </source>
</evidence>
<feature type="transmembrane region" description="Helical" evidence="1">
    <location>
        <begin position="249"/>
        <end position="270"/>
    </location>
</feature>
<reference evidence="2 3" key="1">
    <citation type="submission" date="2020-08" db="EMBL/GenBank/DDBJ databases">
        <title>Genomic Encyclopedia of Type Strains, Phase IV (KMG-IV): sequencing the most valuable type-strain genomes for metagenomic binning, comparative biology and taxonomic classification.</title>
        <authorList>
            <person name="Goeker M."/>
        </authorList>
    </citation>
    <scope>NUCLEOTIDE SEQUENCE [LARGE SCALE GENOMIC DNA]</scope>
    <source>
        <strain evidence="2 3">YIM 65646</strain>
    </source>
</reference>
<dbReference type="Proteomes" id="UP000548476">
    <property type="component" value="Unassembled WGS sequence"/>
</dbReference>